<gene>
    <name evidence="1" type="ORF">HELGO_WM2736</name>
</gene>
<organism evidence="1">
    <name type="scientific">uncultured Sulfurovum sp</name>
    <dbReference type="NCBI Taxonomy" id="269237"/>
    <lineage>
        <taxon>Bacteria</taxon>
        <taxon>Pseudomonadati</taxon>
        <taxon>Campylobacterota</taxon>
        <taxon>Epsilonproteobacteria</taxon>
        <taxon>Campylobacterales</taxon>
        <taxon>Sulfurovaceae</taxon>
        <taxon>Sulfurovum</taxon>
        <taxon>environmental samples</taxon>
    </lineage>
</organism>
<accession>A0A6S6S5J6</accession>
<dbReference type="EMBL" id="CACVAS010000030">
    <property type="protein sequence ID" value="CAA6802983.1"/>
    <property type="molecule type" value="Genomic_DNA"/>
</dbReference>
<evidence type="ECO:0000313" key="1">
    <source>
        <dbReference type="EMBL" id="CAA6802983.1"/>
    </source>
</evidence>
<dbReference type="AlphaFoldDB" id="A0A6S6S5J6"/>
<reference evidence="1" key="1">
    <citation type="submission" date="2020-01" db="EMBL/GenBank/DDBJ databases">
        <authorList>
            <person name="Meier V. D."/>
            <person name="Meier V D."/>
        </authorList>
    </citation>
    <scope>NUCLEOTIDE SEQUENCE</scope>
    <source>
        <strain evidence="1">HLG_WM_MAG_01</strain>
    </source>
</reference>
<proteinExistence type="predicted"/>
<name>A0A6S6S5J6_9BACT</name>
<sequence length="105" mass="12034">MIKVAYTVMCKNDVSKEVSITEILANEKIMKAIKSEFASGLRNLVLSQKEETLIFIKTQKEVFEFTASKNDFADLLELCEEDARKHKRFKKECDGVELVDIVTID</sequence>
<protein>
    <submittedName>
        <fullName evidence="1">Uncharacterized protein</fullName>
    </submittedName>
</protein>